<reference evidence="2 3" key="1">
    <citation type="submission" date="2022-06" db="EMBL/GenBank/DDBJ databases">
        <title>Isolation of gut microbiota from human fecal samples.</title>
        <authorList>
            <person name="Pamer E.G."/>
            <person name="Barat B."/>
            <person name="Waligurski E."/>
            <person name="Medina S."/>
            <person name="Paddock L."/>
            <person name="Mostad J."/>
        </authorList>
    </citation>
    <scope>NUCLEOTIDE SEQUENCE [LARGE SCALE GENOMIC DNA]</scope>
    <source>
        <strain evidence="2 3">DFI.9.73</strain>
    </source>
</reference>
<accession>A0ABT1RZV4</accession>
<feature type="coiled-coil region" evidence="1">
    <location>
        <begin position="129"/>
        <end position="156"/>
    </location>
</feature>
<comment type="caution">
    <text evidence="2">The sequence shown here is derived from an EMBL/GenBank/DDBJ whole genome shotgun (WGS) entry which is preliminary data.</text>
</comment>
<sequence length="350" mass="38866">MDIHSEDNLKFHADPERCKYGKVEYISSDPDVLSVIPDETDKLTCKLVSFDLEGTAQIQIRQVQKNGVSATVFVKVEDKSLIAELKEDAERVDQLIGQLDLNQLSYSDKSSVEECRTAYNALSDRALQYVTLESNLVRAENEIKKIEASYQKQAEAVADQVDAVGEVTLEKAQLIEQCRMAYDALNDEAKQFVTNLAVLEEAEEELDFCRSADELDQLILSIGEVTLEKEEAVMRVYSAYSRLPESAKKKVQRYGILTAAVGVINTLKADKAEAERQAEEARKLAELEEQRSTEENTGYGIVYWTPKGKSYHSRESCPTLSRSKTILSGSVSEAKNSGHGDPCNICAGGS</sequence>
<feature type="coiled-coil region" evidence="1">
    <location>
        <begin position="264"/>
        <end position="297"/>
    </location>
</feature>
<dbReference type="EMBL" id="JANFZH010000020">
    <property type="protein sequence ID" value="MCQ4840220.1"/>
    <property type="molecule type" value="Genomic_DNA"/>
</dbReference>
<evidence type="ECO:0000313" key="2">
    <source>
        <dbReference type="EMBL" id="MCQ4840220.1"/>
    </source>
</evidence>
<keyword evidence="1" id="KW-0175">Coiled coil</keyword>
<keyword evidence="3" id="KW-1185">Reference proteome</keyword>
<name>A0ABT1RZV4_9FIRM</name>
<organism evidence="2 3">
    <name type="scientific">Neglectibacter timonensis</name>
    <dbReference type="NCBI Taxonomy" id="1776382"/>
    <lineage>
        <taxon>Bacteria</taxon>
        <taxon>Bacillati</taxon>
        <taxon>Bacillota</taxon>
        <taxon>Clostridia</taxon>
        <taxon>Eubacteriales</taxon>
        <taxon>Oscillospiraceae</taxon>
        <taxon>Neglectibacter</taxon>
    </lineage>
</organism>
<proteinExistence type="predicted"/>
<evidence type="ECO:0008006" key="4">
    <source>
        <dbReference type="Google" id="ProtNLM"/>
    </source>
</evidence>
<gene>
    <name evidence="2" type="ORF">NE695_09880</name>
</gene>
<evidence type="ECO:0000256" key="1">
    <source>
        <dbReference type="SAM" id="Coils"/>
    </source>
</evidence>
<dbReference type="Proteomes" id="UP001524473">
    <property type="component" value="Unassembled WGS sequence"/>
</dbReference>
<evidence type="ECO:0000313" key="3">
    <source>
        <dbReference type="Proteomes" id="UP001524473"/>
    </source>
</evidence>
<protein>
    <recommendedName>
        <fullName evidence="4">Coil containing protein</fullName>
    </recommendedName>
</protein>